<feature type="compositionally biased region" description="Basic and acidic residues" evidence="1">
    <location>
        <begin position="367"/>
        <end position="381"/>
    </location>
</feature>
<feature type="region of interest" description="Disordered" evidence="1">
    <location>
        <begin position="284"/>
        <end position="310"/>
    </location>
</feature>
<feature type="region of interest" description="Disordered" evidence="1">
    <location>
        <begin position="334"/>
        <end position="387"/>
    </location>
</feature>
<evidence type="ECO:0000256" key="1">
    <source>
        <dbReference type="SAM" id="MobiDB-lite"/>
    </source>
</evidence>
<keyword evidence="4" id="KW-1185">Reference proteome</keyword>
<evidence type="ECO:0000313" key="3">
    <source>
        <dbReference type="EMBL" id="MCE5166335.1"/>
    </source>
</evidence>
<sequence>MATMMAIKWNISLAVPVLASIYNGLNEISSLPELELIRICFPIHYVYGWLAHYFMTHYALANVPSNSLMVAFSGEGVARYFDKKEARKRIHLGDNIAWTSTVLNNSEPYDYIDNYEAQALESNYFMSIRFGYLFLRNENSTIIEPYSLHQFSRQFGLYQRIPGALANDNRSALLAEGLRYWRICMLDKSMSRVTFPPNTPNMKKIFLGQFLPRFRRLHIKNVAIQYHKLDIPLLHWSCHLSNAKAKDLSYLNKLPLKKCMIKIVRVAKALFPLSIVVHVSKKRSSPCESNSSHEDRCWKKVRPRSDKSGDANLAMVEIHDSVDSPSRTLTVLIKESNGSGALPRERSQKSGESISGSNPIKSPSIGKTEKKATSAPRDRVKARLSSDLQKHPTTAVSVFDGKKVVLSNPKMFISELWTVIWGKLSGSDVDCVSSLKEEVQVILDEMDAKDVDVSPLMKLLKSFFEFATIYDQARSALHDKDMEAARKEFSIIAGECLSNAMLEEYEKIEKVSSIRQF</sequence>
<accession>A0ABS8Y6V0</accession>
<name>A0ABS8Y6V0_DATST</name>
<dbReference type="PANTHER" id="PTHR36607:SF23">
    <property type="entry name" value="AMINOTRANSFERASE-LIKE PLANT MOBILE DOMAIN-CONTAINING PROTEIN"/>
    <property type="match status" value="1"/>
</dbReference>
<reference evidence="3 4" key="1">
    <citation type="journal article" date="2021" name="BMC Genomics">
        <title>Datura genome reveals duplications of psychoactive alkaloid biosynthetic genes and high mutation rate following tissue culture.</title>
        <authorList>
            <person name="Rajewski A."/>
            <person name="Carter-House D."/>
            <person name="Stajich J."/>
            <person name="Litt A."/>
        </authorList>
    </citation>
    <scope>NUCLEOTIDE SEQUENCE [LARGE SCALE GENOMIC DNA]</scope>
    <source>
        <strain evidence="3">AR-01</strain>
    </source>
</reference>
<feature type="signal peptide" evidence="2">
    <location>
        <begin position="1"/>
        <end position="19"/>
    </location>
</feature>
<evidence type="ECO:0008006" key="5">
    <source>
        <dbReference type="Google" id="ProtNLM"/>
    </source>
</evidence>
<comment type="caution">
    <text evidence="3">The sequence shown here is derived from an EMBL/GenBank/DDBJ whole genome shotgun (WGS) entry which is preliminary data.</text>
</comment>
<dbReference type="PANTHER" id="PTHR36607">
    <property type="entry name" value="1,2-DIHYDROXY-3-KETO-5-METHYLTHIOPENTENE DIOXYGENASE 4"/>
    <property type="match status" value="1"/>
</dbReference>
<keyword evidence="2" id="KW-0732">Signal</keyword>
<gene>
    <name evidence="3" type="ORF">HAX54_017682</name>
</gene>
<organism evidence="3 4">
    <name type="scientific">Datura stramonium</name>
    <name type="common">Jimsonweed</name>
    <name type="synonym">Common thornapple</name>
    <dbReference type="NCBI Taxonomy" id="4076"/>
    <lineage>
        <taxon>Eukaryota</taxon>
        <taxon>Viridiplantae</taxon>
        <taxon>Streptophyta</taxon>
        <taxon>Embryophyta</taxon>
        <taxon>Tracheophyta</taxon>
        <taxon>Spermatophyta</taxon>
        <taxon>Magnoliopsida</taxon>
        <taxon>eudicotyledons</taxon>
        <taxon>Gunneridae</taxon>
        <taxon>Pentapetalae</taxon>
        <taxon>asterids</taxon>
        <taxon>lamiids</taxon>
        <taxon>Solanales</taxon>
        <taxon>Solanaceae</taxon>
        <taxon>Solanoideae</taxon>
        <taxon>Datureae</taxon>
        <taxon>Datura</taxon>
    </lineage>
</organism>
<dbReference type="Proteomes" id="UP000823775">
    <property type="component" value="Unassembled WGS sequence"/>
</dbReference>
<proteinExistence type="predicted"/>
<protein>
    <recommendedName>
        <fullName evidence="5">Aminotransferase-like plant mobile domain-containing protein</fullName>
    </recommendedName>
</protein>
<feature type="compositionally biased region" description="Polar residues" evidence="1">
    <location>
        <begin position="350"/>
        <end position="361"/>
    </location>
</feature>
<feature type="chain" id="PRO_5047449606" description="Aminotransferase-like plant mobile domain-containing protein" evidence="2">
    <location>
        <begin position="20"/>
        <end position="517"/>
    </location>
</feature>
<evidence type="ECO:0000256" key="2">
    <source>
        <dbReference type="SAM" id="SignalP"/>
    </source>
</evidence>
<feature type="compositionally biased region" description="Basic and acidic residues" evidence="1">
    <location>
        <begin position="291"/>
        <end position="309"/>
    </location>
</feature>
<evidence type="ECO:0000313" key="4">
    <source>
        <dbReference type="Proteomes" id="UP000823775"/>
    </source>
</evidence>
<dbReference type="EMBL" id="JACEIK010021787">
    <property type="protein sequence ID" value="MCE5166335.1"/>
    <property type="molecule type" value="Genomic_DNA"/>
</dbReference>